<dbReference type="AlphaFoldDB" id="A0AAD6Q3A6"/>
<dbReference type="FunFam" id="3.30.200.20:FF:000172">
    <property type="entry name" value="cyclin-dependent kinase G-2 isoform X1"/>
    <property type="match status" value="1"/>
</dbReference>
<dbReference type="EMBL" id="JAQIZT010000012">
    <property type="protein sequence ID" value="KAJ6977679.1"/>
    <property type="molecule type" value="Genomic_DNA"/>
</dbReference>
<protein>
    <recommendedName>
        <fullName evidence="2">cyclin-dependent kinase</fullName>
        <ecNumber evidence="2">2.7.11.22</ecNumber>
    </recommendedName>
</protein>
<name>A0AAD6Q3A6_9ROSI</name>
<evidence type="ECO:0000313" key="13">
    <source>
        <dbReference type="EMBL" id="KAJ6977679.1"/>
    </source>
</evidence>
<keyword evidence="6" id="KW-0547">Nucleotide-binding</keyword>
<comment type="catalytic activity">
    <reaction evidence="9">
        <text>L-threonyl-[protein] + ATP = O-phospho-L-threonyl-[protein] + ADP + H(+)</text>
        <dbReference type="Rhea" id="RHEA:46608"/>
        <dbReference type="Rhea" id="RHEA-COMP:11060"/>
        <dbReference type="Rhea" id="RHEA-COMP:11605"/>
        <dbReference type="ChEBI" id="CHEBI:15378"/>
        <dbReference type="ChEBI" id="CHEBI:30013"/>
        <dbReference type="ChEBI" id="CHEBI:30616"/>
        <dbReference type="ChEBI" id="CHEBI:61977"/>
        <dbReference type="ChEBI" id="CHEBI:456216"/>
        <dbReference type="EC" id="2.7.11.22"/>
    </reaction>
</comment>
<dbReference type="SUPFAM" id="SSF56112">
    <property type="entry name" value="Protein kinase-like (PK-like)"/>
    <property type="match status" value="1"/>
</dbReference>
<evidence type="ECO:0000256" key="3">
    <source>
        <dbReference type="ARBA" id="ARBA00022527"/>
    </source>
</evidence>
<evidence type="ECO:0000256" key="9">
    <source>
        <dbReference type="ARBA" id="ARBA00047811"/>
    </source>
</evidence>
<evidence type="ECO:0000256" key="6">
    <source>
        <dbReference type="ARBA" id="ARBA00022741"/>
    </source>
</evidence>
<evidence type="ECO:0000256" key="5">
    <source>
        <dbReference type="ARBA" id="ARBA00022679"/>
    </source>
</evidence>
<dbReference type="InterPro" id="IPR008271">
    <property type="entry name" value="Ser/Thr_kinase_AS"/>
</dbReference>
<keyword evidence="8" id="KW-0067">ATP-binding</keyword>
<dbReference type="Gene3D" id="1.10.510.10">
    <property type="entry name" value="Transferase(Phosphotransferase) domain 1"/>
    <property type="match status" value="1"/>
</dbReference>
<dbReference type="PANTHER" id="PTHR24056">
    <property type="entry name" value="CELL DIVISION PROTEIN KINASE"/>
    <property type="match status" value="1"/>
</dbReference>
<evidence type="ECO:0000256" key="11">
    <source>
        <dbReference type="SAM" id="MobiDB-lite"/>
    </source>
</evidence>
<dbReference type="Gene3D" id="3.30.200.20">
    <property type="entry name" value="Phosphorylase Kinase, domain 1"/>
    <property type="match status" value="1"/>
</dbReference>
<comment type="catalytic activity">
    <reaction evidence="10">
        <text>L-seryl-[protein] + ATP = O-phospho-L-seryl-[protein] + ADP + H(+)</text>
        <dbReference type="Rhea" id="RHEA:17989"/>
        <dbReference type="Rhea" id="RHEA-COMP:9863"/>
        <dbReference type="Rhea" id="RHEA-COMP:11604"/>
        <dbReference type="ChEBI" id="CHEBI:15378"/>
        <dbReference type="ChEBI" id="CHEBI:29999"/>
        <dbReference type="ChEBI" id="CHEBI:30616"/>
        <dbReference type="ChEBI" id="CHEBI:83421"/>
        <dbReference type="ChEBI" id="CHEBI:456216"/>
        <dbReference type="EC" id="2.7.11.22"/>
    </reaction>
</comment>
<keyword evidence="14" id="KW-1185">Reference proteome</keyword>
<dbReference type="FunFam" id="1.10.510.10:FF:000211">
    <property type="entry name" value="Cyclin-dependent kinase G-2"/>
    <property type="match status" value="1"/>
</dbReference>
<dbReference type="GO" id="GO:0010556">
    <property type="term" value="P:regulation of macromolecule biosynthetic process"/>
    <property type="evidence" value="ECO:0007669"/>
    <property type="project" value="UniProtKB-ARBA"/>
</dbReference>
<dbReference type="PROSITE" id="PS50011">
    <property type="entry name" value="PROTEIN_KINASE_DOM"/>
    <property type="match status" value="1"/>
</dbReference>
<dbReference type="EC" id="2.7.11.22" evidence="2"/>
<keyword evidence="5" id="KW-0808">Transferase</keyword>
<feature type="compositionally biased region" description="Basic and acidic residues" evidence="11">
    <location>
        <begin position="305"/>
        <end position="324"/>
    </location>
</feature>
<dbReference type="InterPro" id="IPR050108">
    <property type="entry name" value="CDK"/>
</dbReference>
<evidence type="ECO:0000256" key="10">
    <source>
        <dbReference type="ARBA" id="ARBA00048367"/>
    </source>
</evidence>
<evidence type="ECO:0000256" key="8">
    <source>
        <dbReference type="ARBA" id="ARBA00022840"/>
    </source>
</evidence>
<accession>A0AAD6Q3A6</accession>
<keyword evidence="3" id="KW-0723">Serine/threonine-protein kinase</keyword>
<keyword evidence="7" id="KW-0418">Kinase</keyword>
<dbReference type="InterPro" id="IPR011009">
    <property type="entry name" value="Kinase-like_dom_sf"/>
</dbReference>
<dbReference type="GO" id="GO:0005524">
    <property type="term" value="F:ATP binding"/>
    <property type="evidence" value="ECO:0007669"/>
    <property type="project" value="UniProtKB-KW"/>
</dbReference>
<proteinExistence type="inferred from homology"/>
<dbReference type="InterPro" id="IPR000719">
    <property type="entry name" value="Prot_kinase_dom"/>
</dbReference>
<evidence type="ECO:0000256" key="7">
    <source>
        <dbReference type="ARBA" id="ARBA00022777"/>
    </source>
</evidence>
<dbReference type="Proteomes" id="UP001164929">
    <property type="component" value="Chromosome 12"/>
</dbReference>
<dbReference type="GO" id="GO:0004693">
    <property type="term" value="F:cyclin-dependent protein serine/threonine kinase activity"/>
    <property type="evidence" value="ECO:0007669"/>
    <property type="project" value="UniProtKB-EC"/>
</dbReference>
<dbReference type="InterPro" id="IPR045267">
    <property type="entry name" value="CDK11/PITSLRE_STKc"/>
</dbReference>
<comment type="similarity">
    <text evidence="1">Belongs to the protein kinase superfamily. CMGC Ser/Thr protein kinase family. CDC2/CDKX subfamily.</text>
</comment>
<feature type="compositionally biased region" description="Basic and acidic residues" evidence="11">
    <location>
        <begin position="272"/>
        <end position="289"/>
    </location>
</feature>
<feature type="region of interest" description="Disordered" evidence="11">
    <location>
        <begin position="222"/>
        <end position="257"/>
    </location>
</feature>
<comment type="caution">
    <text evidence="13">The sequence shown here is derived from an EMBL/GenBank/DDBJ whole genome shotgun (WGS) entry which is preliminary data.</text>
</comment>
<dbReference type="CDD" id="cd07843">
    <property type="entry name" value="STKc_CDC2L1"/>
    <property type="match status" value="1"/>
</dbReference>
<dbReference type="SMART" id="SM00220">
    <property type="entry name" value="S_TKc"/>
    <property type="match status" value="1"/>
</dbReference>
<evidence type="ECO:0000313" key="14">
    <source>
        <dbReference type="Proteomes" id="UP001164929"/>
    </source>
</evidence>
<evidence type="ECO:0000259" key="12">
    <source>
        <dbReference type="PROSITE" id="PS50011"/>
    </source>
</evidence>
<evidence type="ECO:0000256" key="1">
    <source>
        <dbReference type="ARBA" id="ARBA00006485"/>
    </source>
</evidence>
<dbReference type="PANTHER" id="PTHR24056:SF501">
    <property type="entry name" value="CYCLIN-DEPENDENT KINASE"/>
    <property type="match status" value="1"/>
</dbReference>
<evidence type="ECO:0000256" key="4">
    <source>
        <dbReference type="ARBA" id="ARBA00022553"/>
    </source>
</evidence>
<gene>
    <name evidence="13" type="ORF">NC653_029547</name>
</gene>
<dbReference type="GO" id="GO:0005634">
    <property type="term" value="C:nucleus"/>
    <property type="evidence" value="ECO:0007669"/>
    <property type="project" value="TreeGrafter"/>
</dbReference>
<dbReference type="Pfam" id="PF00069">
    <property type="entry name" value="Pkinase"/>
    <property type="match status" value="1"/>
</dbReference>
<sequence>MTKGGALEMSPQRKRVADSETVYINYSNYWRRSNQNSAHNCVNAFWILSSLFFQLFIRFRSPLILSPSLYISGRLDVSRRRGGGGYFDEVKRVGDRGLIRRNGYHSSTIVPSFDFRRDGLSCRDEERQSGEPWQFHAFGSSKYEEGEIPANEDGVQLPADKKRKFSPIVWDVEEKKAKISSKNRVVQRSSTRDLNVVSDEDVVKSPVQGGLELVVDKDCVDGGSADGIGSEYPAPLSPSLHPKKDGGYDQDQGQVEEEELPEARNIAMSRWASDDDSPRDTTLIDDKGMPGEMVYRTDLIHREGFQREVSDRDGSSSSLSDERGCSGSSASEYELQNDVMDIDDIRDENASVNEMEQTAGEEPTVTNQRGFNMLEGCRSVFEYERLNEINEGTYGKVYKARDKKTGEFVALKKVKMNVGRDKYLEEYGFPLTSLREINILMSFDHPSIVRVKEVVMGDLDSVFMVMEYMEHDLKGLMQAMKQPFSTSEVKCLMLQLLEGVKYLHDNWVLHRDLKTSNLLFNNQGELKVCDFGMSRQYGSPLKPYTSLVVTLWYRAPELLLGAKKYSTAVDMWSVGCIMAEMLTKEPLFTGKGEIDQLDKIFKTLGTPNETIWPGLSKLPGAKANFVKQPYNQLRKKFPFTPFTGSPVLSDSGFDLLNSLLTYDPEKRITADDALNHPWFNEVPLSKSKEFMPTFPPQYAKNRPNQRTMKCLDSRSNGEGKQYRVLSGTYWWISSFGIYILFCNDPAVLDPQGPDAKLLFNLFSCIFKLCLLEITDVRQWIGALIFLVTCKLVNAFSIKRKKKKSNLPSVMAAIEFATTQLLCFSSSFGWMFSRSFCTCFLFFAKMCSRAGLEEYPQLPPYPPVHACGSGWGLMLQNMKRIAHSIASHVLCFPTLLHKFLVSCLSIPWAFELQQRLISRRLPNVFWPNGRGSKQYVNVQLFIWTFQFNLLLCFFTRNNVLIICDEHSSKIL</sequence>
<feature type="domain" description="Protein kinase" evidence="12">
    <location>
        <begin position="383"/>
        <end position="679"/>
    </location>
</feature>
<dbReference type="GO" id="GO:0080090">
    <property type="term" value="P:regulation of primary metabolic process"/>
    <property type="evidence" value="ECO:0007669"/>
    <property type="project" value="UniProtKB-ARBA"/>
</dbReference>
<feature type="region of interest" description="Disordered" evidence="11">
    <location>
        <begin position="305"/>
        <end position="333"/>
    </location>
</feature>
<dbReference type="GO" id="GO:0007346">
    <property type="term" value="P:regulation of mitotic cell cycle"/>
    <property type="evidence" value="ECO:0007669"/>
    <property type="project" value="TreeGrafter"/>
</dbReference>
<organism evidence="13 14">
    <name type="scientific">Populus alba x Populus x berolinensis</name>
    <dbReference type="NCBI Taxonomy" id="444605"/>
    <lineage>
        <taxon>Eukaryota</taxon>
        <taxon>Viridiplantae</taxon>
        <taxon>Streptophyta</taxon>
        <taxon>Embryophyta</taxon>
        <taxon>Tracheophyta</taxon>
        <taxon>Spermatophyta</taxon>
        <taxon>Magnoliopsida</taxon>
        <taxon>eudicotyledons</taxon>
        <taxon>Gunneridae</taxon>
        <taxon>Pentapetalae</taxon>
        <taxon>rosids</taxon>
        <taxon>fabids</taxon>
        <taxon>Malpighiales</taxon>
        <taxon>Salicaceae</taxon>
        <taxon>Saliceae</taxon>
        <taxon>Populus</taxon>
    </lineage>
</organism>
<feature type="region of interest" description="Disordered" evidence="11">
    <location>
        <begin position="271"/>
        <end position="290"/>
    </location>
</feature>
<reference evidence="13" key="1">
    <citation type="journal article" date="2023" name="Mol. Ecol. Resour.">
        <title>Chromosome-level genome assembly of a triploid poplar Populus alba 'Berolinensis'.</title>
        <authorList>
            <person name="Chen S."/>
            <person name="Yu Y."/>
            <person name="Wang X."/>
            <person name="Wang S."/>
            <person name="Zhang T."/>
            <person name="Zhou Y."/>
            <person name="He R."/>
            <person name="Meng N."/>
            <person name="Wang Y."/>
            <person name="Liu W."/>
            <person name="Liu Z."/>
            <person name="Liu J."/>
            <person name="Guo Q."/>
            <person name="Huang H."/>
            <person name="Sederoff R.R."/>
            <person name="Wang G."/>
            <person name="Qu G."/>
            <person name="Chen S."/>
        </authorList>
    </citation>
    <scope>NUCLEOTIDE SEQUENCE</scope>
    <source>
        <strain evidence="13">SC-2020</strain>
    </source>
</reference>
<keyword evidence="4" id="KW-0597">Phosphoprotein</keyword>
<evidence type="ECO:0000256" key="2">
    <source>
        <dbReference type="ARBA" id="ARBA00012425"/>
    </source>
</evidence>
<dbReference type="PROSITE" id="PS00108">
    <property type="entry name" value="PROTEIN_KINASE_ST"/>
    <property type="match status" value="1"/>
</dbReference>